<dbReference type="EMBL" id="JAEHFW010000001">
    <property type="protein sequence ID" value="MBK0378383.1"/>
    <property type="molecule type" value="Genomic_DNA"/>
</dbReference>
<evidence type="ECO:0000313" key="3">
    <source>
        <dbReference type="Proteomes" id="UP000613193"/>
    </source>
</evidence>
<accession>A0A934ULB8</accession>
<evidence type="ECO:0000256" key="1">
    <source>
        <dbReference type="SAM" id="SignalP"/>
    </source>
</evidence>
<dbReference type="AlphaFoldDB" id="A0A934ULB8"/>
<sequence length="496" mass="56214">MKKTLFISFILFANFFLASAQQESPLIEDFVKNIKGSSAFVFNDHLNVLRVNIDNENFELLGLDDKMQVKWKTTLKGYIIDADRFKGKIAALASTEFSGMKGGSNNTYKAYMLNPENGKVLAEKIIYSASDEYMFYPKMATGEGAFFKILIRQSGIKRKLHVGLPGPLALITLNSMAKDHTETMGLEVLDLDENLDSVNSFKPAIANGNFNMGVWNNKGDMFLSWFNGPSIDLYKYPANKKEPSAQLNVSVAFKPDKLAGPDENILFIPSKLNSNVVYYSVIYKNQDNDTELGVGKFDFQNNGKDFVKEVYDKQTMKAIKKNYISINKKIDDPDMGNSGKLKILYADEYNDKLFVTLSTVNHISSSISGGWYVGQDAHIINCYDQNLKRNFQQVLPSRYIYPAQLLETGSHFQKQKLYIVANNRSGNTINGLYAVLDINTGKWEKMEILPKKHIDKTDYVEGLSILWFNNNFVIPYFSLKGLMRSKLNISLQQNTY</sequence>
<proteinExistence type="predicted"/>
<feature type="chain" id="PRO_5037012698" evidence="1">
    <location>
        <begin position="21"/>
        <end position="496"/>
    </location>
</feature>
<keyword evidence="1" id="KW-0732">Signal</keyword>
<comment type="caution">
    <text evidence="2">The sequence shown here is derived from an EMBL/GenBank/DDBJ whole genome shotgun (WGS) entry which is preliminary data.</text>
</comment>
<name>A0A934ULB8_9SPHI</name>
<gene>
    <name evidence="2" type="ORF">I5M19_03640</name>
</gene>
<reference evidence="2" key="1">
    <citation type="submission" date="2020-12" db="EMBL/GenBank/DDBJ databases">
        <title>Bacterial novel species Mucilaginibacter sp. SD-g isolated from soil.</title>
        <authorList>
            <person name="Jung H.-Y."/>
        </authorList>
    </citation>
    <scope>NUCLEOTIDE SEQUENCE</scope>
    <source>
        <strain evidence="2">SD-g</strain>
    </source>
</reference>
<protein>
    <submittedName>
        <fullName evidence="2">Uncharacterized protein</fullName>
    </submittedName>
</protein>
<dbReference type="RefSeq" id="WP_200064125.1">
    <property type="nucleotide sequence ID" value="NZ_JAEHFW010000001.1"/>
</dbReference>
<dbReference type="Proteomes" id="UP000613193">
    <property type="component" value="Unassembled WGS sequence"/>
</dbReference>
<keyword evidence="3" id="KW-1185">Reference proteome</keyword>
<evidence type="ECO:0000313" key="2">
    <source>
        <dbReference type="EMBL" id="MBK0378383.1"/>
    </source>
</evidence>
<feature type="signal peptide" evidence="1">
    <location>
        <begin position="1"/>
        <end position="20"/>
    </location>
</feature>
<organism evidence="2 3">
    <name type="scientific">Mucilaginibacter segetis</name>
    <dbReference type="NCBI Taxonomy" id="2793071"/>
    <lineage>
        <taxon>Bacteria</taxon>
        <taxon>Pseudomonadati</taxon>
        <taxon>Bacteroidota</taxon>
        <taxon>Sphingobacteriia</taxon>
        <taxon>Sphingobacteriales</taxon>
        <taxon>Sphingobacteriaceae</taxon>
        <taxon>Mucilaginibacter</taxon>
    </lineage>
</organism>